<feature type="compositionally biased region" description="Polar residues" evidence="1">
    <location>
        <begin position="1"/>
        <end position="11"/>
    </location>
</feature>
<dbReference type="Pfam" id="PF04081">
    <property type="entry name" value="DNA_pol_delta_4"/>
    <property type="match status" value="1"/>
</dbReference>
<dbReference type="EMBL" id="QGKV02000297">
    <property type="protein sequence ID" value="KAF3608839.1"/>
    <property type="molecule type" value="Genomic_DNA"/>
</dbReference>
<keyword evidence="2" id="KW-0812">Transmembrane</keyword>
<sequence length="223" mass="25411">MNESSSWSIYSTKDGESDGPWRSSTSMNAISFGFVATAILISMFLLMAIFEHLFRPENSTFESPHRIRQRQNQSRDGSTHFQKLANQASMVNKTKKLLKHFFQKNEYGGGIGSGEYGGGCIGSDAGREAAVAHSFAGSFTLWKRRHSLASTPLEYYYEQLLCFFLTHHDQQFDMNMAYGPCVGMTRVDRWERALRLGMNPPNEIERLLKTEEVQQDCLWQGRV</sequence>
<dbReference type="Proteomes" id="UP000266723">
    <property type="component" value="Unassembled WGS sequence"/>
</dbReference>
<evidence type="ECO:0008006" key="5">
    <source>
        <dbReference type="Google" id="ProtNLM"/>
    </source>
</evidence>
<organism evidence="3 4">
    <name type="scientific">Brassica cretica</name>
    <name type="common">Mustard</name>
    <dbReference type="NCBI Taxonomy" id="69181"/>
    <lineage>
        <taxon>Eukaryota</taxon>
        <taxon>Viridiplantae</taxon>
        <taxon>Streptophyta</taxon>
        <taxon>Embryophyta</taxon>
        <taxon>Tracheophyta</taxon>
        <taxon>Spermatophyta</taxon>
        <taxon>Magnoliopsida</taxon>
        <taxon>eudicotyledons</taxon>
        <taxon>Gunneridae</taxon>
        <taxon>Pentapetalae</taxon>
        <taxon>rosids</taxon>
        <taxon>malvids</taxon>
        <taxon>Brassicales</taxon>
        <taxon>Brassicaceae</taxon>
        <taxon>Brassiceae</taxon>
        <taxon>Brassica</taxon>
    </lineage>
</organism>
<dbReference type="InterPro" id="IPR007218">
    <property type="entry name" value="DNA_pol_delta_4"/>
</dbReference>
<comment type="caution">
    <text evidence="3">The sequence shown here is derived from an EMBL/GenBank/DDBJ whole genome shotgun (WGS) entry which is preliminary data.</text>
</comment>
<evidence type="ECO:0000256" key="2">
    <source>
        <dbReference type="SAM" id="Phobius"/>
    </source>
</evidence>
<feature type="region of interest" description="Disordered" evidence="1">
    <location>
        <begin position="1"/>
        <end position="22"/>
    </location>
</feature>
<dbReference type="PANTHER" id="PTHR33728">
    <property type="entry name" value="CTTNBP 2 AMINO-TERMINAL-LIKE PROTEIN"/>
    <property type="match status" value="1"/>
</dbReference>
<protein>
    <recommendedName>
        <fullName evidence="5">DNA polymerase delta subunit 4</fullName>
    </recommendedName>
</protein>
<proteinExistence type="predicted"/>
<keyword evidence="4" id="KW-1185">Reference proteome</keyword>
<accession>A0ABQ7F1B0</accession>
<reference evidence="3 4" key="1">
    <citation type="journal article" date="2020" name="BMC Genomics">
        <title>Intraspecific diversification of the crop wild relative Brassica cretica Lam. using demographic model selection.</title>
        <authorList>
            <person name="Kioukis A."/>
            <person name="Michalopoulou V.A."/>
            <person name="Briers L."/>
            <person name="Pirintsos S."/>
            <person name="Studholme D.J."/>
            <person name="Pavlidis P."/>
            <person name="Sarris P.F."/>
        </authorList>
    </citation>
    <scope>NUCLEOTIDE SEQUENCE [LARGE SCALE GENOMIC DNA]</scope>
    <source>
        <strain evidence="4">cv. PFS-1207/04</strain>
    </source>
</reference>
<name>A0ABQ7F1B0_BRACR</name>
<gene>
    <name evidence="3" type="ORF">DY000_02044866</name>
</gene>
<dbReference type="PANTHER" id="PTHR33728:SF3">
    <property type="entry name" value="MULTIDRUG RESISTANCE PROTEIN"/>
    <property type="match status" value="1"/>
</dbReference>
<feature type="transmembrane region" description="Helical" evidence="2">
    <location>
        <begin position="29"/>
        <end position="50"/>
    </location>
</feature>
<keyword evidence="2" id="KW-0472">Membrane</keyword>
<evidence type="ECO:0000313" key="3">
    <source>
        <dbReference type="EMBL" id="KAF3608839.1"/>
    </source>
</evidence>
<keyword evidence="2" id="KW-1133">Transmembrane helix</keyword>
<evidence type="ECO:0000256" key="1">
    <source>
        <dbReference type="SAM" id="MobiDB-lite"/>
    </source>
</evidence>
<evidence type="ECO:0000313" key="4">
    <source>
        <dbReference type="Proteomes" id="UP000266723"/>
    </source>
</evidence>